<dbReference type="EMBL" id="GISG01050018">
    <property type="protein sequence ID" value="MBA4625056.1"/>
    <property type="molecule type" value="Transcribed_RNA"/>
</dbReference>
<accession>A0A7C8YRM1</accession>
<evidence type="ECO:0000313" key="1">
    <source>
        <dbReference type="EMBL" id="MBA4625056.1"/>
    </source>
</evidence>
<organism evidence="1">
    <name type="scientific">Opuntia streptacantha</name>
    <name type="common">Prickly pear cactus</name>
    <name type="synonym">Opuntia cardona</name>
    <dbReference type="NCBI Taxonomy" id="393608"/>
    <lineage>
        <taxon>Eukaryota</taxon>
        <taxon>Viridiplantae</taxon>
        <taxon>Streptophyta</taxon>
        <taxon>Embryophyta</taxon>
        <taxon>Tracheophyta</taxon>
        <taxon>Spermatophyta</taxon>
        <taxon>Magnoliopsida</taxon>
        <taxon>eudicotyledons</taxon>
        <taxon>Gunneridae</taxon>
        <taxon>Pentapetalae</taxon>
        <taxon>Caryophyllales</taxon>
        <taxon>Cactineae</taxon>
        <taxon>Cactaceae</taxon>
        <taxon>Opuntioideae</taxon>
        <taxon>Opuntia</taxon>
    </lineage>
</organism>
<reference evidence="1" key="2">
    <citation type="submission" date="2020-07" db="EMBL/GenBank/DDBJ databases">
        <authorList>
            <person name="Vera ALvarez R."/>
            <person name="Arias-Moreno D.M."/>
            <person name="Jimenez-Jacinto V."/>
            <person name="Jimenez-Bremont J.F."/>
            <person name="Swaminathan K."/>
            <person name="Moose S.P."/>
            <person name="Guerrero-Gonzalez M.L."/>
            <person name="Marino-Ramirez L."/>
            <person name="Landsman D."/>
            <person name="Rodriguez-Kessler M."/>
            <person name="Delgado-Sanchez P."/>
        </authorList>
    </citation>
    <scope>NUCLEOTIDE SEQUENCE</scope>
    <source>
        <tissue evidence="1">Cladode</tissue>
    </source>
</reference>
<name>A0A7C8YRM1_OPUST</name>
<proteinExistence type="predicted"/>
<sequence>MQNSIFIQNSQVSEYIVIRHQQNPSDYSNPDDRFIHSTLITKEKERNSRSINQSINHEHKSIRRHYWNLHHHVHESNNHRHGSYPNWVDPHHHCRPHQRASPCAKYSISWNSSCS</sequence>
<dbReference type="AlphaFoldDB" id="A0A7C8YRM1"/>
<protein>
    <submittedName>
        <fullName evidence="1">Uncharacterized protein</fullName>
    </submittedName>
</protein>
<reference evidence="1" key="1">
    <citation type="journal article" date="2013" name="J. Plant Res.">
        <title>Effect of fungi and light on seed germination of three Opuntia species from semiarid lands of central Mexico.</title>
        <authorList>
            <person name="Delgado-Sanchez P."/>
            <person name="Jimenez-Bremont J.F."/>
            <person name="Guerrero-Gonzalez Mde L."/>
            <person name="Flores J."/>
        </authorList>
    </citation>
    <scope>NUCLEOTIDE SEQUENCE</scope>
    <source>
        <tissue evidence="1">Cladode</tissue>
    </source>
</reference>